<dbReference type="EMBL" id="JAXLQG010000003">
    <property type="protein sequence ID" value="KAK5542131.1"/>
    <property type="molecule type" value="Genomic_DNA"/>
</dbReference>
<dbReference type="CDD" id="cd00303">
    <property type="entry name" value="retropepsin_like"/>
    <property type="match status" value="1"/>
</dbReference>
<dbReference type="AlphaFoldDB" id="A0AAV9QHG0"/>
<reference evidence="2 3" key="1">
    <citation type="submission" date="2023-06" db="EMBL/GenBank/DDBJ databases">
        <title>Black Yeasts Isolated from many extreme environments.</title>
        <authorList>
            <person name="Coleine C."/>
            <person name="Stajich J.E."/>
            <person name="Selbmann L."/>
        </authorList>
    </citation>
    <scope>NUCLEOTIDE SEQUENCE [LARGE SCALE GENOMIC DNA]</scope>
    <source>
        <strain evidence="2 3">CCFEE 5887</strain>
    </source>
</reference>
<dbReference type="Proteomes" id="UP001345827">
    <property type="component" value="Unassembled WGS sequence"/>
</dbReference>
<proteinExistence type="predicted"/>
<feature type="compositionally biased region" description="Polar residues" evidence="1">
    <location>
        <begin position="101"/>
        <end position="123"/>
    </location>
</feature>
<dbReference type="Gene3D" id="2.40.70.10">
    <property type="entry name" value="Acid Proteases"/>
    <property type="match status" value="1"/>
</dbReference>
<comment type="caution">
    <text evidence="2">The sequence shown here is derived from an EMBL/GenBank/DDBJ whole genome shotgun (WGS) entry which is preliminary data.</text>
</comment>
<gene>
    <name evidence="2" type="ORF">LTR25_002016</name>
</gene>
<evidence type="ECO:0000256" key="1">
    <source>
        <dbReference type="SAM" id="MobiDB-lite"/>
    </source>
</evidence>
<protein>
    <recommendedName>
        <fullName evidence="4">Peptidase A2 domain-containing protein</fullName>
    </recommendedName>
</protein>
<feature type="region of interest" description="Disordered" evidence="1">
    <location>
        <begin position="91"/>
        <end position="123"/>
    </location>
</feature>
<sequence length="298" mass="33294">MVSEPGNKRRWVHQRLGRILKVPYNPPAPPKSINESDSQAQERFVVPTVQRPIIWPRGIDVDRLEKELGENFYSPDKDCLNEIIFYCDDQAPPKKPPSLNERPSSAHSEPHQNIPSAQETGRATSGQIVTKGLTAKFDSGADFSIIPKKTLTRLSKSYTSISSLHQKHVSRMTLMNVQNQVFTAVGIVSLLWYLNSFPDVLLSTTFYVVEDLYFDLLIGNDVSQAVRAAARQEKQRLNMGPRQRVANVVRSIGLLRRPSSGSLRTHPSPRHSQLTTVDETVAVPNGSAEYLGNHSTVT</sequence>
<keyword evidence="3" id="KW-1185">Reference proteome</keyword>
<accession>A0AAV9QHG0</accession>
<organism evidence="2 3">
    <name type="scientific">Vermiconidia calcicola</name>
    <dbReference type="NCBI Taxonomy" id="1690605"/>
    <lineage>
        <taxon>Eukaryota</taxon>
        <taxon>Fungi</taxon>
        <taxon>Dikarya</taxon>
        <taxon>Ascomycota</taxon>
        <taxon>Pezizomycotina</taxon>
        <taxon>Dothideomycetes</taxon>
        <taxon>Dothideomycetidae</taxon>
        <taxon>Mycosphaerellales</taxon>
        <taxon>Extremaceae</taxon>
        <taxon>Vermiconidia</taxon>
    </lineage>
</organism>
<dbReference type="InterPro" id="IPR021109">
    <property type="entry name" value="Peptidase_aspartic_dom_sf"/>
</dbReference>
<evidence type="ECO:0000313" key="3">
    <source>
        <dbReference type="Proteomes" id="UP001345827"/>
    </source>
</evidence>
<name>A0AAV9QHG0_9PEZI</name>
<evidence type="ECO:0008006" key="4">
    <source>
        <dbReference type="Google" id="ProtNLM"/>
    </source>
</evidence>
<evidence type="ECO:0000313" key="2">
    <source>
        <dbReference type="EMBL" id="KAK5542131.1"/>
    </source>
</evidence>